<dbReference type="Proteomes" id="UP000828941">
    <property type="component" value="Chromosome 14"/>
</dbReference>
<sequence>MVKLLRHVVGCGSKVDKKKLAAGAGVLLDMTTLTISRRRSLICELGESIDLPLTNSELFLKGVLLCGPPGTGKTSLAKAIASNIDAKYLKVLLYSVLRRVKTITATNRSDMLDPALLRWAELIQKIGIPLPNEQSRTEIFKIHTAGISKHGEFDNESVVKLAEGFNGADL</sequence>
<evidence type="ECO:0000313" key="2">
    <source>
        <dbReference type="Proteomes" id="UP000828941"/>
    </source>
</evidence>
<dbReference type="EMBL" id="CM039439">
    <property type="protein sequence ID" value="KAI4295490.1"/>
    <property type="molecule type" value="Genomic_DNA"/>
</dbReference>
<organism evidence="1 2">
    <name type="scientific">Bauhinia variegata</name>
    <name type="common">Purple orchid tree</name>
    <name type="synonym">Phanera variegata</name>
    <dbReference type="NCBI Taxonomy" id="167791"/>
    <lineage>
        <taxon>Eukaryota</taxon>
        <taxon>Viridiplantae</taxon>
        <taxon>Streptophyta</taxon>
        <taxon>Embryophyta</taxon>
        <taxon>Tracheophyta</taxon>
        <taxon>Spermatophyta</taxon>
        <taxon>Magnoliopsida</taxon>
        <taxon>eudicotyledons</taxon>
        <taxon>Gunneridae</taxon>
        <taxon>Pentapetalae</taxon>
        <taxon>rosids</taxon>
        <taxon>fabids</taxon>
        <taxon>Fabales</taxon>
        <taxon>Fabaceae</taxon>
        <taxon>Cercidoideae</taxon>
        <taxon>Cercideae</taxon>
        <taxon>Bauhiniinae</taxon>
        <taxon>Bauhinia</taxon>
    </lineage>
</organism>
<name>A0ACB9KEE8_BAUVA</name>
<proteinExistence type="predicted"/>
<reference evidence="1 2" key="1">
    <citation type="journal article" date="2022" name="DNA Res.">
        <title>Chromosomal-level genome assembly of the orchid tree Bauhinia variegata (Leguminosae; Cercidoideae) supports the allotetraploid origin hypothesis of Bauhinia.</title>
        <authorList>
            <person name="Zhong Y."/>
            <person name="Chen Y."/>
            <person name="Zheng D."/>
            <person name="Pang J."/>
            <person name="Liu Y."/>
            <person name="Luo S."/>
            <person name="Meng S."/>
            <person name="Qian L."/>
            <person name="Wei D."/>
            <person name="Dai S."/>
            <person name="Zhou R."/>
        </authorList>
    </citation>
    <scope>NUCLEOTIDE SEQUENCE [LARGE SCALE GENOMIC DNA]</scope>
    <source>
        <strain evidence="1">BV-YZ2020</strain>
    </source>
</reference>
<gene>
    <name evidence="1" type="ORF">L6164_035533</name>
</gene>
<keyword evidence="2" id="KW-1185">Reference proteome</keyword>
<protein>
    <submittedName>
        <fullName evidence="1">Uncharacterized protein</fullName>
    </submittedName>
</protein>
<evidence type="ECO:0000313" key="1">
    <source>
        <dbReference type="EMBL" id="KAI4295490.1"/>
    </source>
</evidence>
<comment type="caution">
    <text evidence="1">The sequence shown here is derived from an EMBL/GenBank/DDBJ whole genome shotgun (WGS) entry which is preliminary data.</text>
</comment>
<accession>A0ACB9KEE8</accession>